<comment type="caution">
    <text evidence="2">The sequence shown here is derived from an EMBL/GenBank/DDBJ whole genome shotgun (WGS) entry which is preliminary data.</text>
</comment>
<gene>
    <name evidence="2" type="ORF">B0H67DRAFT_646147</name>
</gene>
<accession>A0AA40A7R5</accession>
<dbReference type="EMBL" id="JAUKUA010000005">
    <property type="protein sequence ID" value="KAK0710713.1"/>
    <property type="molecule type" value="Genomic_DNA"/>
</dbReference>
<dbReference type="AlphaFoldDB" id="A0AA40A7R5"/>
<feature type="chain" id="PRO_5041366920" evidence="1">
    <location>
        <begin position="18"/>
        <end position="421"/>
    </location>
</feature>
<feature type="signal peptide" evidence="1">
    <location>
        <begin position="1"/>
        <end position="17"/>
    </location>
</feature>
<sequence>MLFRTAFCAGLAALAAALLSPPPSEETIVPGLAARATSFKCPVYPNEPPAQTCTDRDIFWDNRSVSGKSVTFYFTPNDPVISAASAANRTAARELIEGAMNRALDYYQNWAVGLKIYFGVVGKLEKVSGKTLSATTGSPPKVTHCDILMVYPDSTTNPIMRLRMLKVVAHELYHCIQFGANIAGMPSEADNGEWWSEGSARYFDGVLYPPPPSGAPTSLLDMSKFAEEYNPRRSLVQQEYEAALYYHYLQQVGVSPGAINAWVLAKTARRTAADDMRDAARTPLLADHWHGFAEAFVDNRINYTASNPIRLTNPLPNPPGTIAVPALSVGSSWSSGPVAVDAFMFNQTRFAFPTQTDHRVTLPKGTGFKCSFRQAGATVWKGAGDVSFTVKNSRTARLLVDILCSCNGAVACSGSITVARI</sequence>
<evidence type="ECO:0000256" key="1">
    <source>
        <dbReference type="SAM" id="SignalP"/>
    </source>
</evidence>
<keyword evidence="1" id="KW-0732">Signal</keyword>
<evidence type="ECO:0000313" key="3">
    <source>
        <dbReference type="Proteomes" id="UP001172102"/>
    </source>
</evidence>
<organism evidence="2 3">
    <name type="scientific">Lasiosphaeris hirsuta</name>
    <dbReference type="NCBI Taxonomy" id="260670"/>
    <lineage>
        <taxon>Eukaryota</taxon>
        <taxon>Fungi</taxon>
        <taxon>Dikarya</taxon>
        <taxon>Ascomycota</taxon>
        <taxon>Pezizomycotina</taxon>
        <taxon>Sordariomycetes</taxon>
        <taxon>Sordariomycetidae</taxon>
        <taxon>Sordariales</taxon>
        <taxon>Lasiosphaeriaceae</taxon>
        <taxon>Lasiosphaeris</taxon>
    </lineage>
</organism>
<name>A0AA40A7R5_9PEZI</name>
<reference evidence="2" key="1">
    <citation type="submission" date="2023-06" db="EMBL/GenBank/DDBJ databases">
        <title>Genome-scale phylogeny and comparative genomics of the fungal order Sordariales.</title>
        <authorList>
            <consortium name="Lawrence Berkeley National Laboratory"/>
            <person name="Hensen N."/>
            <person name="Bonometti L."/>
            <person name="Westerberg I."/>
            <person name="Brannstrom I.O."/>
            <person name="Guillou S."/>
            <person name="Cros-Aarteil S."/>
            <person name="Calhoun S."/>
            <person name="Haridas S."/>
            <person name="Kuo A."/>
            <person name="Mondo S."/>
            <person name="Pangilinan J."/>
            <person name="Riley R."/>
            <person name="Labutti K."/>
            <person name="Andreopoulos B."/>
            <person name="Lipzen A."/>
            <person name="Chen C."/>
            <person name="Yanf M."/>
            <person name="Daum C."/>
            <person name="Ng V."/>
            <person name="Clum A."/>
            <person name="Steindorff A."/>
            <person name="Ohm R."/>
            <person name="Martin F."/>
            <person name="Silar P."/>
            <person name="Natvig D."/>
            <person name="Lalanne C."/>
            <person name="Gautier V."/>
            <person name="Ament-Velasquez S.L."/>
            <person name="Kruys A."/>
            <person name="Hutchinson M.I."/>
            <person name="Powell A.J."/>
            <person name="Barry K."/>
            <person name="Miller A.N."/>
            <person name="Grigoriev I.V."/>
            <person name="Debuchy R."/>
            <person name="Gladieux P."/>
            <person name="Thoren M.H."/>
            <person name="Johannesson H."/>
        </authorList>
    </citation>
    <scope>NUCLEOTIDE SEQUENCE</scope>
    <source>
        <strain evidence="2">SMH4607-1</strain>
    </source>
</reference>
<keyword evidence="3" id="KW-1185">Reference proteome</keyword>
<dbReference type="Proteomes" id="UP001172102">
    <property type="component" value="Unassembled WGS sequence"/>
</dbReference>
<proteinExistence type="predicted"/>
<evidence type="ECO:0000313" key="2">
    <source>
        <dbReference type="EMBL" id="KAK0710713.1"/>
    </source>
</evidence>
<protein>
    <submittedName>
        <fullName evidence="2">Uncharacterized protein</fullName>
    </submittedName>
</protein>